<proteinExistence type="predicted"/>
<keyword evidence="2" id="KW-0812">Transmembrane</keyword>
<reference evidence="3" key="1">
    <citation type="journal article" date="2008" name="Nature">
        <title>The amphioxus genome and the evolution of the chordate karyotype.</title>
        <authorList>
            <consortium name="US DOE Joint Genome Institute (JGI-PGF)"/>
            <person name="Putnam N.H."/>
            <person name="Butts T."/>
            <person name="Ferrier D.E.K."/>
            <person name="Furlong R.F."/>
            <person name="Hellsten U."/>
            <person name="Kawashima T."/>
            <person name="Robinson-Rechavi M."/>
            <person name="Shoguchi E."/>
            <person name="Terry A."/>
            <person name="Yu J.-K."/>
            <person name="Benito-Gutierrez E.L."/>
            <person name="Dubchak I."/>
            <person name="Garcia-Fernandez J."/>
            <person name="Gibson-Brown J.J."/>
            <person name="Grigoriev I.V."/>
            <person name="Horton A.C."/>
            <person name="de Jong P.J."/>
            <person name="Jurka J."/>
            <person name="Kapitonov V.V."/>
            <person name="Kohara Y."/>
            <person name="Kuroki Y."/>
            <person name="Lindquist E."/>
            <person name="Lucas S."/>
            <person name="Osoegawa K."/>
            <person name="Pennacchio L.A."/>
            <person name="Salamov A.A."/>
            <person name="Satou Y."/>
            <person name="Sauka-Spengler T."/>
            <person name="Schmutz J."/>
            <person name="Shin-I T."/>
            <person name="Toyoda A."/>
            <person name="Bronner-Fraser M."/>
            <person name="Fujiyama A."/>
            <person name="Holland L.Z."/>
            <person name="Holland P.W.H."/>
            <person name="Satoh N."/>
            <person name="Rokhsar D.S."/>
        </authorList>
    </citation>
    <scope>NUCLEOTIDE SEQUENCE [LARGE SCALE GENOMIC DNA]</scope>
    <source>
        <strain evidence="3">S238N-H82</strain>
        <tissue evidence="3">Testes</tissue>
    </source>
</reference>
<dbReference type="EMBL" id="GG666488">
    <property type="protein sequence ID" value="EEN63950.1"/>
    <property type="molecule type" value="Genomic_DNA"/>
</dbReference>
<sequence>MAVGTVERKGACNINTIHQVHYLQCAEGAWEARPRRCPKKCGTIVLVTVCVVLIVAVVMLGVKLGKKHMMAGKHGCRDSGEEGHMGNDDCEEMEDMDEMDEEGPQSDGQDGDGVNSRWCIDKTCP</sequence>
<feature type="compositionally biased region" description="Acidic residues" evidence="1">
    <location>
        <begin position="88"/>
        <end position="104"/>
    </location>
</feature>
<name>C3Y6J0_BRAFL</name>
<evidence type="ECO:0000313" key="3">
    <source>
        <dbReference type="EMBL" id="EEN63950.1"/>
    </source>
</evidence>
<keyword evidence="2" id="KW-0472">Membrane</keyword>
<feature type="compositionally biased region" description="Basic and acidic residues" evidence="1">
    <location>
        <begin position="75"/>
        <end position="87"/>
    </location>
</feature>
<gene>
    <name evidence="3" type="ORF">BRAFLDRAFT_74889</name>
</gene>
<feature type="transmembrane region" description="Helical" evidence="2">
    <location>
        <begin position="43"/>
        <end position="62"/>
    </location>
</feature>
<keyword evidence="2" id="KW-1133">Transmembrane helix</keyword>
<dbReference type="AlphaFoldDB" id="C3Y6J0"/>
<organism>
    <name type="scientific">Branchiostoma floridae</name>
    <name type="common">Florida lancelet</name>
    <name type="synonym">Amphioxus</name>
    <dbReference type="NCBI Taxonomy" id="7739"/>
    <lineage>
        <taxon>Eukaryota</taxon>
        <taxon>Metazoa</taxon>
        <taxon>Chordata</taxon>
        <taxon>Cephalochordata</taxon>
        <taxon>Leptocardii</taxon>
        <taxon>Amphioxiformes</taxon>
        <taxon>Branchiostomatidae</taxon>
        <taxon>Branchiostoma</taxon>
    </lineage>
</organism>
<accession>C3Y6J0</accession>
<evidence type="ECO:0000256" key="2">
    <source>
        <dbReference type="SAM" id="Phobius"/>
    </source>
</evidence>
<feature type="region of interest" description="Disordered" evidence="1">
    <location>
        <begin position="71"/>
        <end position="125"/>
    </location>
</feature>
<dbReference type="InParanoid" id="C3Y6J0"/>
<evidence type="ECO:0000256" key="1">
    <source>
        <dbReference type="SAM" id="MobiDB-lite"/>
    </source>
</evidence>
<protein>
    <submittedName>
        <fullName evidence="3">Uncharacterized protein</fullName>
    </submittedName>
</protein>